<dbReference type="GO" id="GO:0007165">
    <property type="term" value="P:signal transduction"/>
    <property type="evidence" value="ECO:0007669"/>
    <property type="project" value="InterPro"/>
</dbReference>
<dbReference type="EMBL" id="QGMZ01000012">
    <property type="protein sequence ID" value="PWR75157.1"/>
    <property type="molecule type" value="Genomic_DNA"/>
</dbReference>
<dbReference type="InterPro" id="IPR036061">
    <property type="entry name" value="CheW-like_dom_sf"/>
</dbReference>
<gene>
    <name evidence="2" type="ORF">DLD82_06135</name>
</gene>
<dbReference type="Pfam" id="PF01584">
    <property type="entry name" value="CheW"/>
    <property type="match status" value="1"/>
</dbReference>
<proteinExistence type="predicted"/>
<evidence type="ECO:0000259" key="1">
    <source>
        <dbReference type="PROSITE" id="PS50851"/>
    </source>
</evidence>
<evidence type="ECO:0000313" key="3">
    <source>
        <dbReference type="Proteomes" id="UP000245934"/>
    </source>
</evidence>
<reference evidence="2 3" key="1">
    <citation type="submission" date="2018-05" db="EMBL/GenBank/DDBJ databases">
        <title>Draft genome of Methanospirillum stamsii Pt1.</title>
        <authorList>
            <person name="Dueholm M.S."/>
            <person name="Nielsen P.H."/>
            <person name="Bakmann L.F."/>
            <person name="Otzen D.E."/>
        </authorList>
    </citation>
    <scope>NUCLEOTIDE SEQUENCE [LARGE SCALE GENOMIC DNA]</scope>
    <source>
        <strain evidence="2 3">Pt1</strain>
    </source>
</reference>
<dbReference type="RefSeq" id="WP_109940235.1">
    <property type="nucleotide sequence ID" value="NZ_CP176366.1"/>
</dbReference>
<dbReference type="GO" id="GO:0006935">
    <property type="term" value="P:chemotaxis"/>
    <property type="evidence" value="ECO:0007669"/>
    <property type="project" value="InterPro"/>
</dbReference>
<dbReference type="AlphaFoldDB" id="A0A2V2NFJ8"/>
<dbReference type="Proteomes" id="UP000245934">
    <property type="component" value="Unassembled WGS sequence"/>
</dbReference>
<keyword evidence="3" id="KW-1185">Reference proteome</keyword>
<dbReference type="Gene3D" id="2.40.50.180">
    <property type="entry name" value="CheA-289, Domain 4"/>
    <property type="match status" value="1"/>
</dbReference>
<comment type="caution">
    <text evidence="2">The sequence shown here is derived from an EMBL/GenBank/DDBJ whole genome shotgun (WGS) entry which is preliminary data.</text>
</comment>
<dbReference type="SMART" id="SM00260">
    <property type="entry name" value="CheW"/>
    <property type="match status" value="1"/>
</dbReference>
<feature type="domain" description="CheW-like" evidence="1">
    <location>
        <begin position="4"/>
        <end position="154"/>
    </location>
</feature>
<dbReference type="InterPro" id="IPR002545">
    <property type="entry name" value="CheW-lke_dom"/>
</dbReference>
<dbReference type="GeneID" id="97609035"/>
<organism evidence="2 3">
    <name type="scientific">Methanospirillum stamsii</name>
    <dbReference type="NCBI Taxonomy" id="1277351"/>
    <lineage>
        <taxon>Archaea</taxon>
        <taxon>Methanobacteriati</taxon>
        <taxon>Methanobacteriota</taxon>
        <taxon>Stenosarchaea group</taxon>
        <taxon>Methanomicrobia</taxon>
        <taxon>Methanomicrobiales</taxon>
        <taxon>Methanospirillaceae</taxon>
        <taxon>Methanospirillum</taxon>
    </lineage>
</organism>
<dbReference type="OrthoDB" id="116560at2157"/>
<sequence length="178" mass="20462">MQDHLTLIEILLGRDRYLIDGDMIDKFVRPLKTMSVYDAPPYIEGMAKWGDEMIPVINIAPLLGMERDESSKQRTLIVHKGSVSEHEMAVSVDDVFNVRTVLPGDIMPADISACEGMEEYVKGLIRLKIVTDENEEEILLLYLNLYKMLTDLLRGRIARPSPDFYIWRWDSTDKTKTV</sequence>
<dbReference type="PROSITE" id="PS50851">
    <property type="entry name" value="CHEW"/>
    <property type="match status" value="1"/>
</dbReference>
<evidence type="ECO:0000313" key="2">
    <source>
        <dbReference type="EMBL" id="PWR75157.1"/>
    </source>
</evidence>
<name>A0A2V2NFJ8_9EURY</name>
<dbReference type="SUPFAM" id="SSF50341">
    <property type="entry name" value="CheW-like"/>
    <property type="match status" value="1"/>
</dbReference>
<protein>
    <recommendedName>
        <fullName evidence="1">CheW-like domain-containing protein</fullName>
    </recommendedName>
</protein>
<accession>A0A2V2NFJ8</accession>
<dbReference type="Gene3D" id="2.30.30.40">
    <property type="entry name" value="SH3 Domains"/>
    <property type="match status" value="1"/>
</dbReference>